<accession>A0AAQ3QSJ1</accession>
<evidence type="ECO:0000313" key="2">
    <source>
        <dbReference type="EMBL" id="WOO42533.1"/>
    </source>
</evidence>
<keyword evidence="1" id="KW-0175">Coiled coil</keyword>
<dbReference type="Pfam" id="PF14559">
    <property type="entry name" value="TPR_19"/>
    <property type="match status" value="1"/>
</dbReference>
<dbReference type="AlphaFoldDB" id="A0AAQ3QSJ1"/>
<dbReference type="Pfam" id="PF13174">
    <property type="entry name" value="TPR_6"/>
    <property type="match status" value="1"/>
</dbReference>
<evidence type="ECO:0000313" key="3">
    <source>
        <dbReference type="Proteomes" id="UP001304300"/>
    </source>
</evidence>
<keyword evidence="3" id="KW-1185">Reference proteome</keyword>
<protein>
    <submittedName>
        <fullName evidence="2">Tetratricopeptide repeat protein</fullName>
    </submittedName>
</protein>
<feature type="coiled-coil region" evidence="1">
    <location>
        <begin position="601"/>
        <end position="628"/>
    </location>
</feature>
<dbReference type="Gene3D" id="1.25.40.10">
    <property type="entry name" value="Tetratricopeptide repeat domain"/>
    <property type="match status" value="4"/>
</dbReference>
<gene>
    <name evidence="2" type="ORF">RZN69_05480</name>
</gene>
<dbReference type="PANTHER" id="PTHR37423:SF2">
    <property type="entry name" value="MEMBRANE-BOUND LYTIC MUREIN TRANSGLYCOSYLASE C"/>
    <property type="match status" value="1"/>
</dbReference>
<dbReference type="RefSeq" id="WP_317835055.1">
    <property type="nucleotide sequence ID" value="NZ_CP136920.1"/>
</dbReference>
<dbReference type="EMBL" id="CP136920">
    <property type="protein sequence ID" value="WOO42533.1"/>
    <property type="molecule type" value="Genomic_DNA"/>
</dbReference>
<sequence>MSYAHAQTSEVPLTGDASMTADWPEWRWTILAGDDALKSGLPGMAEDLYRSVLQLELPPEAARSVKLKLVSALIAERGFNEAESLLDEISSPERADYRLRRAIVAFNTDRLEDARKALSGVDPKTLSRSERPWYYLILGLLDKVDALNESSARWIEQAMETSVSPAQLAQFETLLLTTRVAESNNDSDFVDLLRRKAEENRGTRPGFGYAREYAVALDRSNQKSAAIDILEDQLTLIAPDEPDEKAQTLLLIGLISGRDARRGQLAFEEILREGNEPGIQRVALYLIADVDRNEEQEALFREFLDGLIEDPNNSIRDEILVLRSRLRLAVDDKDGATADAERLLAEFPASHFSDQARWTLAYMAWQEERYRTAADYLQQIREKAPSGYESLFLGQLVGDCYFLNGDYATAAEIYEGVLQNASDNNPHPSVAYQSVMAYIRIGELEQAAETLDRLALENQIDSDRLWRAEWNLVEALRQADKTIEAFTRLSLKLRETPLNSLKPELRLRLMWLAAFLSYDAGEYASVPTTVNEALDIIEVGEGASLPESEKRMLASSLILLEGQAQLRSGDGAAGITTLEKVREQYPNTDSAVLSYLVEARYLAAEYRLAEAQRRLREMADRYQENKQAPVALLEAAMMAEKQGQTRNFEEARDILKVLLERYPDDPMVFHAKLQLGNLARKLNQFGAAQLLYENILQDYAGSGKLYPLYLAQLYRADSLLAQSGGDVARLDTAAEGLDQVLDDPDAPLDARIEAGYKQALISVRQGNLSRARETIWLMVTRYLKDPQVEELFGPRERYWMSRSLLELGRILEESGEVRESKEVYKLIVIYDLPGKALAQAKLQPAPT</sequence>
<dbReference type="PANTHER" id="PTHR37423">
    <property type="entry name" value="SOLUBLE LYTIC MUREIN TRANSGLYCOSYLASE-RELATED"/>
    <property type="match status" value="1"/>
</dbReference>
<organism evidence="2 3">
    <name type="scientific">Rubellicoccus peritrichatus</name>
    <dbReference type="NCBI Taxonomy" id="3080537"/>
    <lineage>
        <taxon>Bacteria</taxon>
        <taxon>Pseudomonadati</taxon>
        <taxon>Verrucomicrobiota</taxon>
        <taxon>Opitutia</taxon>
        <taxon>Puniceicoccales</taxon>
        <taxon>Cerasicoccaceae</taxon>
        <taxon>Rubellicoccus</taxon>
    </lineage>
</organism>
<reference evidence="2 3" key="1">
    <citation type="submission" date="2023-10" db="EMBL/GenBank/DDBJ databases">
        <title>Rubellicoccus peritrichatus gen. nov., sp. nov., isolated from an algae of coral reef tank.</title>
        <authorList>
            <person name="Luo J."/>
        </authorList>
    </citation>
    <scope>NUCLEOTIDE SEQUENCE [LARGE SCALE GENOMIC DNA]</scope>
    <source>
        <strain evidence="2 3">CR14</strain>
    </source>
</reference>
<dbReference type="InterPro" id="IPR011990">
    <property type="entry name" value="TPR-like_helical_dom_sf"/>
</dbReference>
<name>A0AAQ3QSJ1_9BACT</name>
<dbReference type="KEGG" id="puo:RZN69_05480"/>
<dbReference type="Proteomes" id="UP001304300">
    <property type="component" value="Chromosome"/>
</dbReference>
<proteinExistence type="predicted"/>
<dbReference type="SUPFAM" id="SSF48452">
    <property type="entry name" value="TPR-like"/>
    <property type="match status" value="2"/>
</dbReference>
<dbReference type="InterPro" id="IPR019734">
    <property type="entry name" value="TPR_rpt"/>
</dbReference>
<evidence type="ECO:0000256" key="1">
    <source>
        <dbReference type="SAM" id="Coils"/>
    </source>
</evidence>